<feature type="transmembrane region" description="Helical" evidence="7">
    <location>
        <begin position="406"/>
        <end position="426"/>
    </location>
</feature>
<feature type="transmembrane region" description="Helical" evidence="7">
    <location>
        <begin position="62"/>
        <end position="85"/>
    </location>
</feature>
<dbReference type="GO" id="GO:0005886">
    <property type="term" value="C:plasma membrane"/>
    <property type="evidence" value="ECO:0007669"/>
    <property type="project" value="TreeGrafter"/>
</dbReference>
<sequence>MQHGQPEPLGPGVKQTHDAHRKSSDVSQTPSAHGGGADSSAHPDNYDAETVERIYRKLDMRIIPAFWALYFLCSAIRSNIGIAQTMNKDRGHDLITVLGLSPRDLSTALALFYVSYVIFDLPSNLVMSRLSPRIWMARIVFAAGLIGACFAAVHDAWSLKLLRFLLGLVIAGMWPGMAFYLTLFYPPSLTGKRIGMYFTAAQVSAAVVGLVSAGFQLMDGAGGLVGFQWMFLIYGLVAVVLSLALLWWLPDRLLPPGRERERSGWLQWLPTSPEALTGRDALVHYHDLRRVYHTRPWTLKDLGSVLLDWRLWPLCVMYFGVVGVGIGTQLYGSVIIAAIRPQATAIQVSLLFAPIWIVDLIAILLVTPISDRFHRYRAFFFSGAVGIQIAGLLVTTFALRNGWARYGGLLMVGFGLGPTVPICMAWTSEIFQRRHGEVGVAAATALVSGLGNLGSIATTYALYTGWPEDAKRGQRQFQRSNLTMVGILGISIASALLMMVLLKVVGHPSAKLHGGSAGEVEDGAARRETQHRGFGRLDRWVRARRA</sequence>
<evidence type="ECO:0000313" key="10">
    <source>
        <dbReference type="Proteomes" id="UP000557566"/>
    </source>
</evidence>
<proteinExistence type="predicted"/>
<dbReference type="GO" id="GO:0015295">
    <property type="term" value="F:solute:proton symporter activity"/>
    <property type="evidence" value="ECO:0007669"/>
    <property type="project" value="TreeGrafter"/>
</dbReference>
<evidence type="ECO:0000256" key="5">
    <source>
        <dbReference type="ARBA" id="ARBA00023136"/>
    </source>
</evidence>
<evidence type="ECO:0000256" key="6">
    <source>
        <dbReference type="SAM" id="MobiDB-lite"/>
    </source>
</evidence>
<dbReference type="FunFam" id="1.20.1250.20:FF:000278">
    <property type="entry name" value="Putative MFS transporter"/>
    <property type="match status" value="1"/>
</dbReference>
<dbReference type="InterPro" id="IPR020846">
    <property type="entry name" value="MFS_dom"/>
</dbReference>
<feature type="transmembrane region" description="Helical" evidence="7">
    <location>
        <begin position="229"/>
        <end position="249"/>
    </location>
</feature>
<comment type="subcellular location">
    <subcellularLocation>
        <location evidence="1">Membrane</location>
        <topology evidence="1">Multi-pass membrane protein</topology>
    </subcellularLocation>
</comment>
<dbReference type="PANTHER" id="PTHR43791:SF33">
    <property type="entry name" value="VITAMIN H TRANSPORTER 1"/>
    <property type="match status" value="1"/>
</dbReference>
<dbReference type="GO" id="GO:0015225">
    <property type="term" value="F:biotin transmembrane transporter activity"/>
    <property type="evidence" value="ECO:0007669"/>
    <property type="project" value="TreeGrafter"/>
</dbReference>
<comment type="caution">
    <text evidence="9">The sequence shown here is derived from an EMBL/GenBank/DDBJ whole genome shotgun (WGS) entry which is preliminary data.</text>
</comment>
<evidence type="ECO:0000256" key="2">
    <source>
        <dbReference type="ARBA" id="ARBA00022448"/>
    </source>
</evidence>
<keyword evidence="2" id="KW-0813">Transport</keyword>
<feature type="transmembrane region" description="Helical" evidence="7">
    <location>
        <begin position="378"/>
        <end position="400"/>
    </location>
</feature>
<evidence type="ECO:0000256" key="3">
    <source>
        <dbReference type="ARBA" id="ARBA00022692"/>
    </source>
</evidence>
<dbReference type="GO" id="GO:1901604">
    <property type="term" value="F:dethiobiotin transmembrane transporter activity"/>
    <property type="evidence" value="ECO:0007669"/>
    <property type="project" value="TreeGrafter"/>
</dbReference>
<feature type="transmembrane region" description="Helical" evidence="7">
    <location>
        <begin position="316"/>
        <end position="339"/>
    </location>
</feature>
<keyword evidence="4 7" id="KW-1133">Transmembrane helix</keyword>
<keyword evidence="5 7" id="KW-0472">Membrane</keyword>
<dbReference type="InterPro" id="IPR036259">
    <property type="entry name" value="MFS_trans_sf"/>
</dbReference>
<feature type="transmembrane region" description="Helical" evidence="7">
    <location>
        <begin position="482"/>
        <end position="502"/>
    </location>
</feature>
<evidence type="ECO:0000256" key="7">
    <source>
        <dbReference type="SAM" id="Phobius"/>
    </source>
</evidence>
<name>A0A8H4LWL6_9HYPO</name>
<evidence type="ECO:0000259" key="8">
    <source>
        <dbReference type="PROSITE" id="PS50850"/>
    </source>
</evidence>
<keyword evidence="10" id="KW-1185">Reference proteome</keyword>
<dbReference type="FunFam" id="1.20.1250.20:FF:000399">
    <property type="entry name" value="MFS general substrate transporter"/>
    <property type="match status" value="1"/>
</dbReference>
<evidence type="ECO:0000313" key="9">
    <source>
        <dbReference type="EMBL" id="KAF4506427.1"/>
    </source>
</evidence>
<dbReference type="AlphaFoldDB" id="A0A8H4LWL6"/>
<feature type="transmembrane region" description="Helical" evidence="7">
    <location>
        <begin position="135"/>
        <end position="153"/>
    </location>
</feature>
<protein>
    <recommendedName>
        <fullName evidence="8">Major facilitator superfamily (MFS) profile domain-containing protein</fullName>
    </recommendedName>
</protein>
<dbReference type="Proteomes" id="UP000557566">
    <property type="component" value="Unassembled WGS sequence"/>
</dbReference>
<accession>A0A8H4LWL6</accession>
<dbReference type="GO" id="GO:1905135">
    <property type="term" value="P:biotin import across plasma membrane"/>
    <property type="evidence" value="ECO:0007669"/>
    <property type="project" value="TreeGrafter"/>
</dbReference>
<feature type="transmembrane region" description="Helical" evidence="7">
    <location>
        <begin position="438"/>
        <end position="462"/>
    </location>
</feature>
<dbReference type="OrthoDB" id="5298304at2759"/>
<feature type="transmembrane region" description="Helical" evidence="7">
    <location>
        <begin position="105"/>
        <end position="123"/>
    </location>
</feature>
<dbReference type="Pfam" id="PF07690">
    <property type="entry name" value="MFS_1"/>
    <property type="match status" value="1"/>
</dbReference>
<dbReference type="PROSITE" id="PS50850">
    <property type="entry name" value="MFS"/>
    <property type="match status" value="1"/>
</dbReference>
<keyword evidence="3 7" id="KW-0812">Transmembrane</keyword>
<evidence type="ECO:0000256" key="1">
    <source>
        <dbReference type="ARBA" id="ARBA00004141"/>
    </source>
</evidence>
<feature type="transmembrane region" description="Helical" evidence="7">
    <location>
        <begin position="345"/>
        <end position="366"/>
    </location>
</feature>
<organism evidence="9 10">
    <name type="scientific">Ophiocordyceps sinensis</name>
    <dbReference type="NCBI Taxonomy" id="72228"/>
    <lineage>
        <taxon>Eukaryota</taxon>
        <taxon>Fungi</taxon>
        <taxon>Dikarya</taxon>
        <taxon>Ascomycota</taxon>
        <taxon>Pezizomycotina</taxon>
        <taxon>Sordariomycetes</taxon>
        <taxon>Hypocreomycetidae</taxon>
        <taxon>Hypocreales</taxon>
        <taxon>Ophiocordycipitaceae</taxon>
        <taxon>Ophiocordyceps</taxon>
    </lineage>
</organism>
<feature type="transmembrane region" description="Helical" evidence="7">
    <location>
        <begin position="197"/>
        <end position="217"/>
    </location>
</feature>
<dbReference type="SUPFAM" id="SSF103473">
    <property type="entry name" value="MFS general substrate transporter"/>
    <property type="match status" value="1"/>
</dbReference>
<feature type="transmembrane region" description="Helical" evidence="7">
    <location>
        <begin position="165"/>
        <end position="185"/>
    </location>
</feature>
<dbReference type="InterPro" id="IPR011701">
    <property type="entry name" value="MFS"/>
</dbReference>
<gene>
    <name evidence="9" type="ORF">G6O67_006516</name>
</gene>
<dbReference type="EMBL" id="JAAVMX010000007">
    <property type="protein sequence ID" value="KAF4506427.1"/>
    <property type="molecule type" value="Genomic_DNA"/>
</dbReference>
<feature type="domain" description="Major facilitator superfamily (MFS) profile" evidence="8">
    <location>
        <begin position="45"/>
        <end position="506"/>
    </location>
</feature>
<dbReference type="PANTHER" id="PTHR43791">
    <property type="entry name" value="PERMEASE-RELATED"/>
    <property type="match status" value="1"/>
</dbReference>
<feature type="compositionally biased region" description="Basic and acidic residues" evidence="6">
    <location>
        <begin position="15"/>
        <end position="24"/>
    </location>
</feature>
<dbReference type="Gene3D" id="1.20.1250.20">
    <property type="entry name" value="MFS general substrate transporter like domains"/>
    <property type="match status" value="2"/>
</dbReference>
<evidence type="ECO:0000256" key="4">
    <source>
        <dbReference type="ARBA" id="ARBA00022989"/>
    </source>
</evidence>
<feature type="region of interest" description="Disordered" evidence="6">
    <location>
        <begin position="1"/>
        <end position="44"/>
    </location>
</feature>
<reference evidence="9 10" key="1">
    <citation type="journal article" date="2020" name="Genome Biol. Evol.">
        <title>A new high-quality draft genome assembly of the Chinese cordyceps Ophiocordyceps sinensis.</title>
        <authorList>
            <person name="Shu R."/>
            <person name="Zhang J."/>
            <person name="Meng Q."/>
            <person name="Zhang H."/>
            <person name="Zhou G."/>
            <person name="Li M."/>
            <person name="Wu P."/>
            <person name="Zhao Y."/>
            <person name="Chen C."/>
            <person name="Qin Q."/>
        </authorList>
    </citation>
    <scope>NUCLEOTIDE SEQUENCE [LARGE SCALE GENOMIC DNA]</scope>
    <source>
        <strain evidence="9 10">IOZ07</strain>
    </source>
</reference>